<organism evidence="3 4">
    <name type="scientific">Sphingomonas jinjuensis</name>
    <dbReference type="NCBI Taxonomy" id="535907"/>
    <lineage>
        <taxon>Bacteria</taxon>
        <taxon>Pseudomonadati</taxon>
        <taxon>Pseudomonadota</taxon>
        <taxon>Alphaproteobacteria</taxon>
        <taxon>Sphingomonadales</taxon>
        <taxon>Sphingomonadaceae</taxon>
        <taxon>Sphingomonas</taxon>
    </lineage>
</organism>
<evidence type="ECO:0000256" key="1">
    <source>
        <dbReference type="SAM" id="MobiDB-lite"/>
    </source>
</evidence>
<gene>
    <name evidence="3" type="ORF">GGQ80_000051</name>
</gene>
<dbReference type="EMBL" id="JACIEV010000001">
    <property type="protein sequence ID" value="MBB4152175.1"/>
    <property type="molecule type" value="Genomic_DNA"/>
</dbReference>
<dbReference type="RefSeq" id="WP_183981702.1">
    <property type="nucleotide sequence ID" value="NZ_JACIEV010000001.1"/>
</dbReference>
<dbReference type="PROSITE" id="PS51257">
    <property type="entry name" value="PROKAR_LIPOPROTEIN"/>
    <property type="match status" value="1"/>
</dbReference>
<feature type="chain" id="PRO_5032736383" evidence="2">
    <location>
        <begin position="20"/>
        <end position="174"/>
    </location>
</feature>
<feature type="signal peptide" evidence="2">
    <location>
        <begin position="1"/>
        <end position="19"/>
    </location>
</feature>
<evidence type="ECO:0000313" key="4">
    <source>
        <dbReference type="Proteomes" id="UP000529795"/>
    </source>
</evidence>
<keyword evidence="4" id="KW-1185">Reference proteome</keyword>
<comment type="caution">
    <text evidence="3">The sequence shown here is derived from an EMBL/GenBank/DDBJ whole genome shotgun (WGS) entry which is preliminary data.</text>
</comment>
<name>A0A840FFN7_9SPHN</name>
<evidence type="ECO:0000256" key="2">
    <source>
        <dbReference type="SAM" id="SignalP"/>
    </source>
</evidence>
<feature type="compositionally biased region" description="Gly residues" evidence="1">
    <location>
        <begin position="22"/>
        <end position="35"/>
    </location>
</feature>
<keyword evidence="2" id="KW-0732">Signal</keyword>
<dbReference type="Proteomes" id="UP000529795">
    <property type="component" value="Unassembled WGS sequence"/>
</dbReference>
<reference evidence="3 4" key="1">
    <citation type="submission" date="2020-08" db="EMBL/GenBank/DDBJ databases">
        <title>Genomic Encyclopedia of Type Strains, Phase IV (KMG-IV): sequencing the most valuable type-strain genomes for metagenomic binning, comparative biology and taxonomic classification.</title>
        <authorList>
            <person name="Goeker M."/>
        </authorList>
    </citation>
    <scope>NUCLEOTIDE SEQUENCE [LARGE SCALE GENOMIC DNA]</scope>
    <source>
        <strain evidence="3 4">YC6723</strain>
    </source>
</reference>
<evidence type="ECO:0000313" key="3">
    <source>
        <dbReference type="EMBL" id="MBB4152175.1"/>
    </source>
</evidence>
<sequence>MRRISVSVLTAALLLTACGGGGSEKAGGNEQGSGASGAAASEPVDDQATGDTGNALVPVALPSPTKLSAIPAPFQGRWGLVPNDCDPARADNKGLVTVAANRLSFYESRAVPGSIAQTGPQRITATLAFSGEGQTWTKQAVLAIQDDGRTLVFDQDDPPSSLRYQRCPQQETTP</sequence>
<dbReference type="AlphaFoldDB" id="A0A840FFN7"/>
<proteinExistence type="predicted"/>
<accession>A0A840FFN7</accession>
<protein>
    <submittedName>
        <fullName evidence="3">Uncharacterized protein</fullName>
    </submittedName>
</protein>
<feature type="region of interest" description="Disordered" evidence="1">
    <location>
        <begin position="22"/>
        <end position="53"/>
    </location>
</feature>
<feature type="region of interest" description="Disordered" evidence="1">
    <location>
        <begin position="151"/>
        <end position="174"/>
    </location>
</feature>